<evidence type="ECO:0000256" key="5">
    <source>
        <dbReference type="ARBA" id="ARBA00023136"/>
    </source>
</evidence>
<dbReference type="Gene3D" id="1.20.120.80">
    <property type="entry name" value="Cytochrome c oxidase, subunit III, four-helix bundle"/>
    <property type="match status" value="1"/>
</dbReference>
<proteinExistence type="inferred from homology"/>
<keyword evidence="4 7" id="KW-1133">Transmembrane helix</keyword>
<feature type="domain" description="Heme-copper oxidase subunit III family profile" evidence="8">
    <location>
        <begin position="1"/>
        <end position="257"/>
    </location>
</feature>
<dbReference type="Proteomes" id="UP000232145">
    <property type="component" value="Unassembled WGS sequence"/>
</dbReference>
<dbReference type="InterPro" id="IPR000298">
    <property type="entry name" value="Cyt_c_oxidase-like_su3"/>
</dbReference>
<protein>
    <submittedName>
        <fullName evidence="9">Cytochrome oxidase subunit III</fullName>
    </submittedName>
</protein>
<feature type="transmembrane region" description="Helical" evidence="7">
    <location>
        <begin position="72"/>
        <end position="93"/>
    </location>
</feature>
<organism evidence="9 10">
    <name type="scientific">Leptospira harrisiae</name>
    <dbReference type="NCBI Taxonomy" id="2023189"/>
    <lineage>
        <taxon>Bacteria</taxon>
        <taxon>Pseudomonadati</taxon>
        <taxon>Spirochaetota</taxon>
        <taxon>Spirochaetia</taxon>
        <taxon>Leptospirales</taxon>
        <taxon>Leptospiraceae</taxon>
        <taxon>Leptospira</taxon>
    </lineage>
</organism>
<dbReference type="AlphaFoldDB" id="A0A2N0AHY0"/>
<dbReference type="PROSITE" id="PS50253">
    <property type="entry name" value="COX3"/>
    <property type="match status" value="1"/>
</dbReference>
<accession>A0A2N0AHY0</accession>
<dbReference type="InterPro" id="IPR013833">
    <property type="entry name" value="Cyt_c_oxidase_su3_a-hlx"/>
</dbReference>
<evidence type="ECO:0000256" key="1">
    <source>
        <dbReference type="ARBA" id="ARBA00004141"/>
    </source>
</evidence>
<dbReference type="GO" id="GO:0004129">
    <property type="term" value="F:cytochrome-c oxidase activity"/>
    <property type="evidence" value="ECO:0007669"/>
    <property type="project" value="InterPro"/>
</dbReference>
<evidence type="ECO:0000256" key="6">
    <source>
        <dbReference type="RuleBase" id="RU003376"/>
    </source>
</evidence>
<keyword evidence="5 7" id="KW-0472">Membrane</keyword>
<dbReference type="Pfam" id="PF00510">
    <property type="entry name" value="COX3"/>
    <property type="match status" value="1"/>
</dbReference>
<evidence type="ECO:0000256" key="2">
    <source>
        <dbReference type="ARBA" id="ARBA00010581"/>
    </source>
</evidence>
<dbReference type="InterPro" id="IPR024791">
    <property type="entry name" value="Cyt_c/ubiquinol_Oxase_su3"/>
</dbReference>
<name>A0A2N0AHY0_9LEPT</name>
<dbReference type="GO" id="GO:0005886">
    <property type="term" value="C:plasma membrane"/>
    <property type="evidence" value="ECO:0007669"/>
    <property type="project" value="UniProtKB-SubCell"/>
</dbReference>
<evidence type="ECO:0000256" key="4">
    <source>
        <dbReference type="ARBA" id="ARBA00022989"/>
    </source>
</evidence>
<dbReference type="GO" id="GO:0019646">
    <property type="term" value="P:aerobic electron transport chain"/>
    <property type="evidence" value="ECO:0007669"/>
    <property type="project" value="InterPro"/>
</dbReference>
<evidence type="ECO:0000313" key="9">
    <source>
        <dbReference type="EMBL" id="PJZ83890.1"/>
    </source>
</evidence>
<dbReference type="EMBL" id="NPDX01000004">
    <property type="protein sequence ID" value="PJZ83890.1"/>
    <property type="molecule type" value="Genomic_DNA"/>
</dbReference>
<comment type="caution">
    <text evidence="9">The sequence shown here is derived from an EMBL/GenBank/DDBJ whole genome shotgun (WGS) entry which is preliminary data.</text>
</comment>
<reference evidence="9 10" key="1">
    <citation type="submission" date="2017-07" db="EMBL/GenBank/DDBJ databases">
        <title>Leptospira spp. isolated from tropical soils.</title>
        <authorList>
            <person name="Thibeaux R."/>
            <person name="Iraola G."/>
            <person name="Ferres I."/>
            <person name="Bierque E."/>
            <person name="Girault D."/>
            <person name="Soupe-Gilbert M.-E."/>
            <person name="Picardeau M."/>
            <person name="Goarant C."/>
        </authorList>
    </citation>
    <scope>NUCLEOTIDE SEQUENCE [LARGE SCALE GENOMIC DNA]</scope>
    <source>
        <strain evidence="9 10">FH2-B-A1</strain>
    </source>
</reference>
<dbReference type="InterPro" id="IPR035973">
    <property type="entry name" value="Cyt_c_oxidase_su3-like_sf"/>
</dbReference>
<dbReference type="OrthoDB" id="9810850at2"/>
<evidence type="ECO:0000256" key="7">
    <source>
        <dbReference type="SAM" id="Phobius"/>
    </source>
</evidence>
<evidence type="ECO:0000313" key="10">
    <source>
        <dbReference type="Proteomes" id="UP000232145"/>
    </source>
</evidence>
<dbReference type="PANTHER" id="PTHR11403">
    <property type="entry name" value="CYTOCHROME C OXIDASE SUBUNIT III"/>
    <property type="match status" value="1"/>
</dbReference>
<feature type="transmembrane region" description="Helical" evidence="7">
    <location>
        <begin position="99"/>
        <end position="117"/>
    </location>
</feature>
<keyword evidence="10" id="KW-1185">Reference proteome</keyword>
<comment type="similarity">
    <text evidence="2 6">Belongs to the cytochrome c oxidase subunit 3 family.</text>
</comment>
<comment type="subcellular location">
    <subcellularLocation>
        <location evidence="6">Cell membrane</location>
        <topology evidence="6">Multi-pass membrane protein</topology>
    </subcellularLocation>
    <subcellularLocation>
        <location evidence="1">Membrane</location>
        <topology evidence="1">Multi-pass membrane protein</topology>
    </subcellularLocation>
</comment>
<sequence>MTSVSSSSEFQHQHHFKSAEHQYASSKQGIWLFLCTEILMFGGLFVGYLIYHSLYPTVFKNGSETLDWKMGAVNTVVLLISSFTMAAAINYVQRGLHKIAAIMLALTIACAGAFMVIKYFEYSHKFHVGTVPGKFSLVDPSCGAGGKRAECESKISALLKNPAELEKNHVSAEEVTRLKAVISQPKWEMFYGFYFVMTGLHGVHVVAGAFLIFWVFIKTLRRKVGPEYYTPVEGVGLFWHVVDLVWIYLFPLLYLVG</sequence>
<feature type="transmembrane region" description="Helical" evidence="7">
    <location>
        <begin position="237"/>
        <end position="256"/>
    </location>
</feature>
<feature type="transmembrane region" description="Helical" evidence="7">
    <location>
        <begin position="30"/>
        <end position="51"/>
    </location>
</feature>
<dbReference type="CDD" id="cd02862">
    <property type="entry name" value="NorE_like"/>
    <property type="match status" value="1"/>
</dbReference>
<feature type="transmembrane region" description="Helical" evidence="7">
    <location>
        <begin position="193"/>
        <end position="217"/>
    </location>
</feature>
<dbReference type="RefSeq" id="WP_100744309.1">
    <property type="nucleotide sequence ID" value="NZ_NPDW01000002.1"/>
</dbReference>
<gene>
    <name evidence="9" type="ORF">CH364_14080</name>
</gene>
<dbReference type="PANTHER" id="PTHR11403:SF6">
    <property type="entry name" value="NITRIC OXIDE REDUCTASE SUBUNIT E"/>
    <property type="match status" value="1"/>
</dbReference>
<keyword evidence="3 6" id="KW-0812">Transmembrane</keyword>
<evidence type="ECO:0000256" key="3">
    <source>
        <dbReference type="ARBA" id="ARBA00022692"/>
    </source>
</evidence>
<dbReference type="SUPFAM" id="SSF81452">
    <property type="entry name" value="Cytochrome c oxidase subunit III-like"/>
    <property type="match status" value="1"/>
</dbReference>
<evidence type="ECO:0000259" key="8">
    <source>
        <dbReference type="PROSITE" id="PS50253"/>
    </source>
</evidence>